<feature type="transmembrane region" description="Helical" evidence="1">
    <location>
        <begin position="98"/>
        <end position="115"/>
    </location>
</feature>
<accession>A0A5C6EAX8</accession>
<dbReference type="EMBL" id="SJPY01000001">
    <property type="protein sequence ID" value="TWU45087.1"/>
    <property type="molecule type" value="Genomic_DNA"/>
</dbReference>
<gene>
    <name evidence="2" type="ORF">Q31b_02580</name>
</gene>
<name>A0A5C6EAX8_9BACT</name>
<dbReference type="AlphaFoldDB" id="A0A5C6EAX8"/>
<feature type="transmembrane region" description="Helical" evidence="1">
    <location>
        <begin position="75"/>
        <end position="92"/>
    </location>
</feature>
<dbReference type="OrthoDB" id="239293at2"/>
<feature type="transmembrane region" description="Helical" evidence="1">
    <location>
        <begin position="120"/>
        <end position="137"/>
    </location>
</feature>
<evidence type="ECO:0000313" key="3">
    <source>
        <dbReference type="Proteomes" id="UP000315471"/>
    </source>
</evidence>
<proteinExistence type="predicted"/>
<protein>
    <recommendedName>
        <fullName evidence="4">Vitamin K-dependent gamma-carboxylase</fullName>
    </recommendedName>
</protein>
<evidence type="ECO:0008006" key="4">
    <source>
        <dbReference type="Google" id="ProtNLM"/>
    </source>
</evidence>
<feature type="transmembrane region" description="Helical" evidence="1">
    <location>
        <begin position="173"/>
        <end position="190"/>
    </location>
</feature>
<keyword evidence="1" id="KW-0812">Transmembrane</keyword>
<dbReference type="Proteomes" id="UP000315471">
    <property type="component" value="Unassembled WGS sequence"/>
</dbReference>
<comment type="caution">
    <text evidence="2">The sequence shown here is derived from an EMBL/GenBank/DDBJ whole genome shotgun (WGS) entry which is preliminary data.</text>
</comment>
<dbReference type="RefSeq" id="WP_146597862.1">
    <property type="nucleotide sequence ID" value="NZ_SJPY01000001.1"/>
</dbReference>
<reference evidence="2 3" key="1">
    <citation type="submission" date="2019-02" db="EMBL/GenBank/DDBJ databases">
        <title>Deep-cultivation of Planctomycetes and their phenomic and genomic characterization uncovers novel biology.</title>
        <authorList>
            <person name="Wiegand S."/>
            <person name="Jogler M."/>
            <person name="Boedeker C."/>
            <person name="Pinto D."/>
            <person name="Vollmers J."/>
            <person name="Rivas-Marin E."/>
            <person name="Kohn T."/>
            <person name="Peeters S.H."/>
            <person name="Heuer A."/>
            <person name="Rast P."/>
            <person name="Oberbeckmann S."/>
            <person name="Bunk B."/>
            <person name="Jeske O."/>
            <person name="Meyerdierks A."/>
            <person name="Storesund J.E."/>
            <person name="Kallscheuer N."/>
            <person name="Luecker S."/>
            <person name="Lage O.M."/>
            <person name="Pohl T."/>
            <person name="Merkel B.J."/>
            <person name="Hornburger P."/>
            <person name="Mueller R.-W."/>
            <person name="Bruemmer F."/>
            <person name="Labrenz M."/>
            <person name="Spormann A.M."/>
            <person name="Op Den Camp H."/>
            <person name="Overmann J."/>
            <person name="Amann R."/>
            <person name="Jetten M.S.M."/>
            <person name="Mascher T."/>
            <person name="Medema M.H."/>
            <person name="Devos D.P."/>
            <person name="Kaster A.-K."/>
            <person name="Ovreas L."/>
            <person name="Rohde M."/>
            <person name="Galperin M.Y."/>
            <person name="Jogler C."/>
        </authorList>
    </citation>
    <scope>NUCLEOTIDE SEQUENCE [LARGE SCALE GENOMIC DNA]</scope>
    <source>
        <strain evidence="2 3">Q31b</strain>
    </source>
</reference>
<keyword evidence="1" id="KW-1133">Transmembrane helix</keyword>
<feature type="transmembrane region" description="Helical" evidence="1">
    <location>
        <begin position="50"/>
        <end position="68"/>
    </location>
</feature>
<evidence type="ECO:0000256" key="1">
    <source>
        <dbReference type="SAM" id="Phobius"/>
    </source>
</evidence>
<organism evidence="2 3">
    <name type="scientific">Novipirellula aureliae</name>
    <dbReference type="NCBI Taxonomy" id="2527966"/>
    <lineage>
        <taxon>Bacteria</taxon>
        <taxon>Pseudomonadati</taxon>
        <taxon>Planctomycetota</taxon>
        <taxon>Planctomycetia</taxon>
        <taxon>Pirellulales</taxon>
        <taxon>Pirellulaceae</taxon>
        <taxon>Novipirellula</taxon>
    </lineage>
</organism>
<evidence type="ECO:0000313" key="2">
    <source>
        <dbReference type="EMBL" id="TWU45087.1"/>
    </source>
</evidence>
<keyword evidence="3" id="KW-1185">Reference proteome</keyword>
<sequence>MSKWWLPRIWAAGLLLLITFSHPLWFGGPANIDSVLTAPLFSYPANSAKWSTWLTTITILVACASVLFGSRYSRTMWWVITASLVFSFLLNQHRLQPWAYQSAIYAAVFASMSVAQAKRWLVMIAASIYLYSGIGKIDFQFVHTVGQDFLNAVWFPGIGRFADQFDAPTMVRLAYALPISEALVAIALLIPWSRRTAGLCAIGMHLSLLAILGPWNLDHSAGVLCWNVLLVAQAWFLFVCPSLELEADSEKMAPEGETQRPHPVASRFSMAIVIVAVVMPLGERFGYWDHWTSWALYSPHTSRVEIEIHESAIDRLPVEIVPFLSDVDGDHWNKLDLSRWSISHLNVPIYPQSRYQLTIANRLANQFELRDAIRVFVKGVSDRRTGRREVQSLLGQRAINERFRQNASRRLSETMACHPRVLFRQKPLNVIGVLANPTTNFKTR</sequence>
<keyword evidence="1" id="KW-0472">Membrane</keyword>